<proteinExistence type="predicted"/>
<keyword evidence="4" id="KW-1185">Reference proteome</keyword>
<sequence length="212" mass="23062">MPVVNRNSDVASVADAQQLDSSYSDDTTLCYNPSTKVPRYIGFHSSDGFDMIYRTGWTLTHPKIARAALADAGFTLGLANDRACGFLYQQDVGAGFYYSGNLYGRLSIPGDNATAPAWNMTAFNEATAAIRQHPAVLEITLCFIPLMVIVLGVFGCYLGPCISEYRRIRQVDKRAARERKRAAQEAAARAAAASTYTTSSSSDISEKSLSKF</sequence>
<dbReference type="Proteomes" id="UP000279236">
    <property type="component" value="Unassembled WGS sequence"/>
</dbReference>
<keyword evidence="2" id="KW-1133">Transmembrane helix</keyword>
<dbReference type="AlphaFoldDB" id="A0A427XQF5"/>
<comment type="caution">
    <text evidence="3">The sequence shown here is derived from an EMBL/GenBank/DDBJ whole genome shotgun (WGS) entry which is preliminary data.</text>
</comment>
<feature type="compositionally biased region" description="Low complexity" evidence="1">
    <location>
        <begin position="190"/>
        <end position="203"/>
    </location>
</feature>
<keyword evidence="2" id="KW-0472">Membrane</keyword>
<accession>A0A427XQF5</accession>
<keyword evidence="2" id="KW-0812">Transmembrane</keyword>
<dbReference type="EMBL" id="RSCE01000007">
    <property type="protein sequence ID" value="RSH81079.1"/>
    <property type="molecule type" value="Genomic_DNA"/>
</dbReference>
<name>A0A427XQF5_9TREE</name>
<evidence type="ECO:0000256" key="2">
    <source>
        <dbReference type="SAM" id="Phobius"/>
    </source>
</evidence>
<reference evidence="3 4" key="1">
    <citation type="submission" date="2018-11" db="EMBL/GenBank/DDBJ databases">
        <title>Genome sequence of Apiotrichum porosum DSM 27194.</title>
        <authorList>
            <person name="Aliyu H."/>
            <person name="Gorte O."/>
            <person name="Ochsenreither K."/>
        </authorList>
    </citation>
    <scope>NUCLEOTIDE SEQUENCE [LARGE SCALE GENOMIC DNA]</scope>
    <source>
        <strain evidence="3 4">DSM 27194</strain>
    </source>
</reference>
<evidence type="ECO:0000313" key="4">
    <source>
        <dbReference type="Proteomes" id="UP000279236"/>
    </source>
</evidence>
<dbReference type="GeneID" id="39593056"/>
<feature type="region of interest" description="Disordered" evidence="1">
    <location>
        <begin position="190"/>
        <end position="212"/>
    </location>
</feature>
<gene>
    <name evidence="3" type="ORF">EHS24_008513</name>
</gene>
<organism evidence="3 4">
    <name type="scientific">Apiotrichum porosum</name>
    <dbReference type="NCBI Taxonomy" id="105984"/>
    <lineage>
        <taxon>Eukaryota</taxon>
        <taxon>Fungi</taxon>
        <taxon>Dikarya</taxon>
        <taxon>Basidiomycota</taxon>
        <taxon>Agaricomycotina</taxon>
        <taxon>Tremellomycetes</taxon>
        <taxon>Trichosporonales</taxon>
        <taxon>Trichosporonaceae</taxon>
        <taxon>Apiotrichum</taxon>
    </lineage>
</organism>
<dbReference type="RefSeq" id="XP_028475798.1">
    <property type="nucleotide sequence ID" value="XM_028623824.1"/>
</dbReference>
<feature type="transmembrane region" description="Helical" evidence="2">
    <location>
        <begin position="135"/>
        <end position="159"/>
    </location>
</feature>
<evidence type="ECO:0000256" key="1">
    <source>
        <dbReference type="SAM" id="MobiDB-lite"/>
    </source>
</evidence>
<protein>
    <submittedName>
        <fullName evidence="3">Uncharacterized protein</fullName>
    </submittedName>
</protein>
<evidence type="ECO:0000313" key="3">
    <source>
        <dbReference type="EMBL" id="RSH81079.1"/>
    </source>
</evidence>